<evidence type="ECO:0000256" key="2">
    <source>
        <dbReference type="ARBA" id="ARBA00023125"/>
    </source>
</evidence>
<dbReference type="InterPro" id="IPR009057">
    <property type="entry name" value="Homeodomain-like_sf"/>
</dbReference>
<keyword evidence="6" id="KW-1185">Reference proteome</keyword>
<dbReference type="PANTHER" id="PTHR43479:SF11">
    <property type="entry name" value="ACREF_ENVCD OPERON REPRESSOR-RELATED"/>
    <property type="match status" value="1"/>
</dbReference>
<dbReference type="AlphaFoldDB" id="A0A9W5U0L7"/>
<dbReference type="PANTHER" id="PTHR43479">
    <property type="entry name" value="ACREF/ENVCD OPERON REPRESSOR-RELATED"/>
    <property type="match status" value="1"/>
</dbReference>
<evidence type="ECO:0000313" key="6">
    <source>
        <dbReference type="Proteomes" id="UP000621492"/>
    </source>
</evidence>
<evidence type="ECO:0000313" key="5">
    <source>
        <dbReference type="EMBL" id="GGB54107.1"/>
    </source>
</evidence>
<evidence type="ECO:0000259" key="4">
    <source>
        <dbReference type="PROSITE" id="PS50977"/>
    </source>
</evidence>
<dbReference type="Gene3D" id="1.10.357.10">
    <property type="entry name" value="Tetracycline Repressor, domain 2"/>
    <property type="match status" value="1"/>
</dbReference>
<dbReference type="InterPro" id="IPR001647">
    <property type="entry name" value="HTH_TetR"/>
</dbReference>
<name>A0A9W5U0L7_9BACI</name>
<feature type="domain" description="HTH tetR-type" evidence="4">
    <location>
        <begin position="6"/>
        <end position="66"/>
    </location>
</feature>
<dbReference type="PRINTS" id="PR00455">
    <property type="entry name" value="HTHTETR"/>
</dbReference>
<gene>
    <name evidence="5" type="ORF">GCM10011409_34680</name>
</gene>
<sequence>MAIKESVTKDKIISTSWKLLQQEGLELFSMSQLSKKLDLTVSSIYWHFNSKEAIFQELINQVSGEIEISLTKNTWQEQLLEYGYAISEALRSRPFSAQLLI</sequence>
<reference evidence="5" key="1">
    <citation type="journal article" date="2014" name="Int. J. Syst. Evol. Microbiol.">
        <title>Complete genome sequence of Corynebacterium casei LMG S-19264T (=DSM 44701T), isolated from a smear-ripened cheese.</title>
        <authorList>
            <consortium name="US DOE Joint Genome Institute (JGI-PGF)"/>
            <person name="Walter F."/>
            <person name="Albersmeier A."/>
            <person name="Kalinowski J."/>
            <person name="Ruckert C."/>
        </authorList>
    </citation>
    <scope>NUCLEOTIDE SEQUENCE</scope>
    <source>
        <strain evidence="5">CGMCC 1.15454</strain>
    </source>
</reference>
<dbReference type="Proteomes" id="UP000621492">
    <property type="component" value="Unassembled WGS sequence"/>
</dbReference>
<dbReference type="GO" id="GO:0003677">
    <property type="term" value="F:DNA binding"/>
    <property type="evidence" value="ECO:0007669"/>
    <property type="project" value="UniProtKB-UniRule"/>
</dbReference>
<dbReference type="SUPFAM" id="SSF46689">
    <property type="entry name" value="Homeodomain-like"/>
    <property type="match status" value="1"/>
</dbReference>
<comment type="caution">
    <text evidence="5">The sequence shown here is derived from an EMBL/GenBank/DDBJ whole genome shotgun (WGS) entry which is preliminary data.</text>
</comment>
<organism evidence="5 6">
    <name type="scientific">Lentibacillus populi</name>
    <dbReference type="NCBI Taxonomy" id="1827502"/>
    <lineage>
        <taxon>Bacteria</taxon>
        <taxon>Bacillati</taxon>
        <taxon>Bacillota</taxon>
        <taxon>Bacilli</taxon>
        <taxon>Bacillales</taxon>
        <taxon>Bacillaceae</taxon>
        <taxon>Lentibacillus</taxon>
    </lineage>
</organism>
<dbReference type="InterPro" id="IPR050624">
    <property type="entry name" value="HTH-type_Tx_Regulator"/>
</dbReference>
<keyword evidence="2 3" id="KW-0238">DNA-binding</keyword>
<dbReference type="EMBL" id="BMJD01000036">
    <property type="protein sequence ID" value="GGB54107.1"/>
    <property type="molecule type" value="Genomic_DNA"/>
</dbReference>
<evidence type="ECO:0000256" key="3">
    <source>
        <dbReference type="PROSITE-ProRule" id="PRU00335"/>
    </source>
</evidence>
<protein>
    <recommendedName>
        <fullName evidence="4">HTH tetR-type domain-containing protein</fullName>
    </recommendedName>
</protein>
<dbReference type="PROSITE" id="PS50977">
    <property type="entry name" value="HTH_TETR_2"/>
    <property type="match status" value="1"/>
</dbReference>
<dbReference type="Pfam" id="PF00440">
    <property type="entry name" value="TetR_N"/>
    <property type="match status" value="1"/>
</dbReference>
<dbReference type="RefSeq" id="WP_230856134.1">
    <property type="nucleotide sequence ID" value="NZ_BMJD01000036.1"/>
</dbReference>
<feature type="DNA-binding region" description="H-T-H motif" evidence="3">
    <location>
        <begin position="29"/>
        <end position="48"/>
    </location>
</feature>
<keyword evidence="1" id="KW-0678">Repressor</keyword>
<proteinExistence type="predicted"/>
<reference evidence="5" key="2">
    <citation type="submission" date="2020-09" db="EMBL/GenBank/DDBJ databases">
        <authorList>
            <person name="Sun Q."/>
            <person name="Zhou Y."/>
        </authorList>
    </citation>
    <scope>NUCLEOTIDE SEQUENCE</scope>
    <source>
        <strain evidence="5">CGMCC 1.15454</strain>
    </source>
</reference>
<accession>A0A9W5U0L7</accession>
<evidence type="ECO:0000256" key="1">
    <source>
        <dbReference type="ARBA" id="ARBA00022491"/>
    </source>
</evidence>